<keyword evidence="2" id="KW-1185">Reference proteome</keyword>
<dbReference type="RefSeq" id="WP_378023187.1">
    <property type="nucleotide sequence ID" value="NZ_JBHSKG010000013.1"/>
</dbReference>
<reference evidence="2" key="1">
    <citation type="journal article" date="2019" name="Int. J. Syst. Evol. Microbiol.">
        <title>The Global Catalogue of Microorganisms (GCM) 10K type strain sequencing project: providing services to taxonomists for standard genome sequencing and annotation.</title>
        <authorList>
            <consortium name="The Broad Institute Genomics Platform"/>
            <consortium name="The Broad Institute Genome Sequencing Center for Infectious Disease"/>
            <person name="Wu L."/>
            <person name="Ma J."/>
        </authorList>
    </citation>
    <scope>NUCLEOTIDE SEQUENCE [LARGE SCALE GENOMIC DNA]</scope>
    <source>
        <strain evidence="2">XZYJ18</strain>
    </source>
</reference>
<evidence type="ECO:0000313" key="2">
    <source>
        <dbReference type="Proteomes" id="UP001596175"/>
    </source>
</evidence>
<proteinExistence type="predicted"/>
<protein>
    <submittedName>
        <fullName evidence="1">Uncharacterized protein</fullName>
    </submittedName>
</protein>
<name>A0ABV9ZK66_9PSEU</name>
<sequence>MPQDRRVPRGRDAVVDRDTATTAEDDLRLLVFTPAPGSDARSRLDLLAAVGTQSMEVSRPPA</sequence>
<organism evidence="1 2">
    <name type="scientific">Actinomycetospora rhizophila</name>
    <dbReference type="NCBI Taxonomy" id="1416876"/>
    <lineage>
        <taxon>Bacteria</taxon>
        <taxon>Bacillati</taxon>
        <taxon>Actinomycetota</taxon>
        <taxon>Actinomycetes</taxon>
        <taxon>Pseudonocardiales</taxon>
        <taxon>Pseudonocardiaceae</taxon>
        <taxon>Actinomycetospora</taxon>
    </lineage>
</organism>
<evidence type="ECO:0000313" key="1">
    <source>
        <dbReference type="EMBL" id="MFC5141031.1"/>
    </source>
</evidence>
<accession>A0ABV9ZK66</accession>
<dbReference type="EMBL" id="JBHSKG010000013">
    <property type="protein sequence ID" value="MFC5141031.1"/>
    <property type="molecule type" value="Genomic_DNA"/>
</dbReference>
<dbReference type="Proteomes" id="UP001596175">
    <property type="component" value="Unassembled WGS sequence"/>
</dbReference>
<gene>
    <name evidence="1" type="ORF">ACFPK1_22540</name>
</gene>
<comment type="caution">
    <text evidence="1">The sequence shown here is derived from an EMBL/GenBank/DDBJ whole genome shotgun (WGS) entry which is preliminary data.</text>
</comment>